<feature type="region of interest" description="Disordered" evidence="5">
    <location>
        <begin position="977"/>
        <end position="1000"/>
    </location>
</feature>
<dbReference type="InterPro" id="IPR036852">
    <property type="entry name" value="Peptidase_S8/S53_dom_sf"/>
</dbReference>
<feature type="repeat" description="ANK" evidence="4">
    <location>
        <begin position="576"/>
        <end position="598"/>
    </location>
</feature>
<feature type="domain" description="Protein kinase" evidence="6">
    <location>
        <begin position="135"/>
        <end position="407"/>
    </location>
</feature>
<dbReference type="Pfam" id="PF00069">
    <property type="entry name" value="Pkinase"/>
    <property type="match status" value="1"/>
</dbReference>
<dbReference type="InterPro" id="IPR000209">
    <property type="entry name" value="Peptidase_S8/S53_dom"/>
</dbReference>
<dbReference type="GO" id="GO:0004672">
    <property type="term" value="F:protein kinase activity"/>
    <property type="evidence" value="ECO:0007669"/>
    <property type="project" value="InterPro"/>
</dbReference>
<dbReference type="Gene3D" id="3.30.200.20">
    <property type="entry name" value="Phosphorylase Kinase, domain 1"/>
    <property type="match status" value="1"/>
</dbReference>
<feature type="repeat" description="ANK" evidence="4">
    <location>
        <begin position="613"/>
        <end position="645"/>
    </location>
</feature>
<feature type="repeat" description="ANK" evidence="4">
    <location>
        <begin position="543"/>
        <end position="575"/>
    </location>
</feature>
<feature type="region of interest" description="Disordered" evidence="5">
    <location>
        <begin position="676"/>
        <end position="732"/>
    </location>
</feature>
<dbReference type="GO" id="GO:0005524">
    <property type="term" value="F:ATP binding"/>
    <property type="evidence" value="ECO:0007669"/>
    <property type="project" value="InterPro"/>
</dbReference>
<dbReference type="GO" id="GO:0006508">
    <property type="term" value="P:proteolysis"/>
    <property type="evidence" value="ECO:0007669"/>
    <property type="project" value="InterPro"/>
</dbReference>
<reference evidence="7" key="1">
    <citation type="submission" date="2022-07" db="EMBL/GenBank/DDBJ databases">
        <title>Genome Sequence of Xylaria arbuscula.</title>
        <authorList>
            <person name="Buettner E."/>
        </authorList>
    </citation>
    <scope>NUCLEOTIDE SEQUENCE</scope>
    <source>
        <strain evidence="7">VT107</strain>
    </source>
</reference>
<dbReference type="VEuPathDB" id="FungiDB:F4678DRAFT_324132"/>
<dbReference type="PROSITE" id="PS50011">
    <property type="entry name" value="PROTEIN_KINASE_DOM"/>
    <property type="match status" value="1"/>
</dbReference>
<dbReference type="AlphaFoldDB" id="A0A9W8NKY2"/>
<dbReference type="Pfam" id="PF12796">
    <property type="entry name" value="Ank_2"/>
    <property type="match status" value="2"/>
</dbReference>
<evidence type="ECO:0000259" key="6">
    <source>
        <dbReference type="PROSITE" id="PS50011"/>
    </source>
</evidence>
<dbReference type="PROSITE" id="PS50297">
    <property type="entry name" value="ANK_REP_REGION"/>
    <property type="match status" value="4"/>
</dbReference>
<dbReference type="InterPro" id="IPR000719">
    <property type="entry name" value="Prot_kinase_dom"/>
</dbReference>
<dbReference type="Gene3D" id="1.10.510.10">
    <property type="entry name" value="Transferase(Phosphotransferase) domain 1"/>
    <property type="match status" value="1"/>
</dbReference>
<dbReference type="Pfam" id="PF00023">
    <property type="entry name" value="Ank"/>
    <property type="match status" value="1"/>
</dbReference>
<evidence type="ECO:0000313" key="8">
    <source>
        <dbReference type="Proteomes" id="UP001148614"/>
    </source>
</evidence>
<sequence>MEEHLPWDQMKPNGSDPITKEDVKAGSRVLFKFQKTWKAAHKGGSEFPWKHLSKKIRICQILLRAGVDISVLDTAQDNVTDEHLPFSEDLLLALIPNDSRAQDIFRHEQARCFGVFSFDNPETLFKDNEFLPFLKVETGRLGDGTFSIVDKVRYVHARATGKPDIFARKCPKESRPDMTKALENEMKILKDLDKHHHIVEFVGSYKHGSEIGIILYPAAENGNLEQYLRGGHTIDDMLLMRLFGCLTMGLRFLNTACRLRHKDVKTSNILIHGQDVLFTDFGSAFKFTDIDGKTTNVTPGQITRRFAAPEIVGFSERNIKTDLFALGCIFAEVLSHLAGSSVQALHAHMRAGQKRRTSLSIRDPNLELPLKWCLQMLEDIEKRPHIVNLLADMKKHCEANYDLETFFCERCQQEFTDNETKHHNFAEEVQREGLSEAKQHINARDKFGLTRLDYAARNGDLDSVSLFLSHKADVKAVEPTESFTPLHWAVQSHHLEIVKLLLGSVSDARIKSEALGLAALKGDLEMVQHLLKKGAAVSEESTFGRSVLHQAALSNNADVVRVILKEGGDVTSTDNEGCTPLHLAAANGGEEIAKLLIDEMKTKNLDLDVPNIIERTPLHLAAFNGHVNIIKLLVGEGASINVRDIYHRMPIGLASLSENATVEKFLEDLALQRAEERRQGHQEDQAEGDGTKLRRKKISWAGENPSITKSSAVGHEEGINEDEDSGQKPRRKNVNWVSGLLHPKRSSDNIVQKAAPDVREITLYSSGSNAVLRSWSSPEGLVELENGLESVARTTGNIAEFQKNLQRSMRAKYCKHAEETDCAASDGQCRKIQIIPEIVDYDGDYDPLKSELDPEQLEAKEPWLVCMENFAMLLKNYRKPGCEESKVAIIDDGVDAAHGSLSRNIADGKSISKGHGGLYSSYYKSTRGHGTIMATLIRKVCPDARLYVAKLNEKRTDNGLEITADSAVEVGNQVGHFAESPHHIDELDYQRDNAKQRRHQ</sequence>
<organism evidence="7 8">
    <name type="scientific">Xylaria arbuscula</name>
    <dbReference type="NCBI Taxonomy" id="114810"/>
    <lineage>
        <taxon>Eukaryota</taxon>
        <taxon>Fungi</taxon>
        <taxon>Dikarya</taxon>
        <taxon>Ascomycota</taxon>
        <taxon>Pezizomycotina</taxon>
        <taxon>Sordariomycetes</taxon>
        <taxon>Xylariomycetidae</taxon>
        <taxon>Xylariales</taxon>
        <taxon>Xylariaceae</taxon>
        <taxon>Xylaria</taxon>
    </lineage>
</organism>
<dbReference type="PROSITE" id="PS00108">
    <property type="entry name" value="PROTEIN_KINASE_ST"/>
    <property type="match status" value="1"/>
</dbReference>
<dbReference type="SMART" id="SM00248">
    <property type="entry name" value="ANK"/>
    <property type="match status" value="6"/>
</dbReference>
<dbReference type="InterPro" id="IPR011009">
    <property type="entry name" value="Kinase-like_dom_sf"/>
</dbReference>
<dbReference type="PANTHER" id="PTHR24198">
    <property type="entry name" value="ANKYRIN REPEAT AND PROTEIN KINASE DOMAIN-CONTAINING PROTEIN"/>
    <property type="match status" value="1"/>
</dbReference>
<dbReference type="PROSITE" id="PS00136">
    <property type="entry name" value="SUBTILASE_ASP"/>
    <property type="match status" value="1"/>
</dbReference>
<protein>
    <recommendedName>
        <fullName evidence="6">Protein kinase domain-containing protein</fullName>
    </recommendedName>
</protein>
<dbReference type="Proteomes" id="UP001148614">
    <property type="component" value="Unassembled WGS sequence"/>
</dbReference>
<dbReference type="SMART" id="SM00220">
    <property type="entry name" value="S_TKc"/>
    <property type="match status" value="1"/>
</dbReference>
<evidence type="ECO:0000256" key="2">
    <source>
        <dbReference type="ARBA" id="ARBA00022801"/>
    </source>
</evidence>
<feature type="repeat" description="ANK" evidence="4">
    <location>
        <begin position="510"/>
        <end position="542"/>
    </location>
</feature>
<dbReference type="GO" id="GO:0004252">
    <property type="term" value="F:serine-type endopeptidase activity"/>
    <property type="evidence" value="ECO:0007669"/>
    <property type="project" value="InterPro"/>
</dbReference>
<feature type="repeat" description="ANK" evidence="4">
    <location>
        <begin position="481"/>
        <end position="513"/>
    </location>
</feature>
<dbReference type="InterPro" id="IPR023827">
    <property type="entry name" value="Peptidase_S8_Asp-AS"/>
</dbReference>
<dbReference type="SUPFAM" id="SSF56112">
    <property type="entry name" value="Protein kinase-like (PK-like)"/>
    <property type="match status" value="1"/>
</dbReference>
<evidence type="ECO:0000313" key="7">
    <source>
        <dbReference type="EMBL" id="KAJ3578865.1"/>
    </source>
</evidence>
<dbReference type="InterPro" id="IPR002110">
    <property type="entry name" value="Ankyrin_rpt"/>
</dbReference>
<dbReference type="VEuPathDB" id="FungiDB:F4678DRAFT_442982"/>
<dbReference type="Pfam" id="PF00082">
    <property type="entry name" value="Peptidase_S8"/>
    <property type="match status" value="1"/>
</dbReference>
<dbReference type="VEuPathDB" id="FungiDB:F4678DRAFT_473528"/>
<feature type="repeat" description="ANK" evidence="4">
    <location>
        <begin position="447"/>
        <end position="479"/>
    </location>
</feature>
<keyword evidence="3 4" id="KW-0040">ANK repeat</keyword>
<comment type="caution">
    <text evidence="7">The sequence shown here is derived from an EMBL/GenBank/DDBJ whole genome shotgun (WGS) entry which is preliminary data.</text>
</comment>
<dbReference type="SUPFAM" id="SSF48403">
    <property type="entry name" value="Ankyrin repeat"/>
    <property type="match status" value="1"/>
</dbReference>
<feature type="compositionally biased region" description="Basic and acidic residues" evidence="5">
    <location>
        <begin position="676"/>
        <end position="692"/>
    </location>
</feature>
<dbReference type="SUPFAM" id="SSF52743">
    <property type="entry name" value="Subtilisin-like"/>
    <property type="match status" value="1"/>
</dbReference>
<dbReference type="InterPro" id="IPR008271">
    <property type="entry name" value="Ser/Thr_kinase_AS"/>
</dbReference>
<feature type="compositionally biased region" description="Basic and acidic residues" evidence="5">
    <location>
        <begin position="979"/>
        <end position="1000"/>
    </location>
</feature>
<keyword evidence="8" id="KW-1185">Reference proteome</keyword>
<evidence type="ECO:0000256" key="3">
    <source>
        <dbReference type="ARBA" id="ARBA00023043"/>
    </source>
</evidence>
<dbReference type="CDD" id="cd00180">
    <property type="entry name" value="PKc"/>
    <property type="match status" value="1"/>
</dbReference>
<dbReference type="InterPro" id="IPR036770">
    <property type="entry name" value="Ankyrin_rpt-contain_sf"/>
</dbReference>
<dbReference type="Gene3D" id="1.25.40.20">
    <property type="entry name" value="Ankyrin repeat-containing domain"/>
    <property type="match status" value="3"/>
</dbReference>
<proteinExistence type="predicted"/>
<evidence type="ECO:0000256" key="5">
    <source>
        <dbReference type="SAM" id="MobiDB-lite"/>
    </source>
</evidence>
<gene>
    <name evidence="7" type="ORF">NPX13_g1700</name>
</gene>
<keyword evidence="2" id="KW-0378">Hydrolase</keyword>
<evidence type="ECO:0000256" key="1">
    <source>
        <dbReference type="ARBA" id="ARBA00022737"/>
    </source>
</evidence>
<accession>A0A9W8NKY2</accession>
<keyword evidence="1" id="KW-0677">Repeat</keyword>
<dbReference type="Gene3D" id="3.40.50.200">
    <property type="entry name" value="Peptidase S8/S53 domain"/>
    <property type="match status" value="1"/>
</dbReference>
<dbReference type="PRINTS" id="PR01415">
    <property type="entry name" value="ANKYRIN"/>
</dbReference>
<dbReference type="PROSITE" id="PS50088">
    <property type="entry name" value="ANK_REPEAT"/>
    <property type="match status" value="6"/>
</dbReference>
<dbReference type="EMBL" id="JANPWZ010000161">
    <property type="protein sequence ID" value="KAJ3578865.1"/>
    <property type="molecule type" value="Genomic_DNA"/>
</dbReference>
<dbReference type="PANTHER" id="PTHR24198:SF165">
    <property type="entry name" value="ANKYRIN REPEAT-CONTAINING PROTEIN-RELATED"/>
    <property type="match status" value="1"/>
</dbReference>
<name>A0A9W8NKY2_9PEZI</name>
<evidence type="ECO:0000256" key="4">
    <source>
        <dbReference type="PROSITE-ProRule" id="PRU00023"/>
    </source>
</evidence>